<protein>
    <recommendedName>
        <fullName evidence="3">F-box domain-containing protein</fullName>
    </recommendedName>
</protein>
<dbReference type="Proteomes" id="UP001600888">
    <property type="component" value="Unassembled WGS sequence"/>
</dbReference>
<sequence>MASLLDCPAELRQQILGHCFPNDVHNAGVAPRTAPLLRLLLTCKALRLDILQLLGSWSPVYHIEDPAAIVTTTSRRGLDDDEPHMRKISLRLFVGLDLGMMHGAAPMGAIQGVFDVDPWLACVPSLPRAAVESVTVDLTPVPAWMAARRPDWVRSVVLDARNRAFLTGCAVDVKELVRALCGSYGAGVRVRLGGAVAWTTRRAVDDMMVSAGAAGGQGAEFVGFTGEWLSGGRDVPMRLSLGLVCHYLGVEMVGPAVTPWWARCEAPRAPKLVGLTTPGAKPRRSCRSF</sequence>
<evidence type="ECO:0000313" key="1">
    <source>
        <dbReference type="EMBL" id="KAL2282761.1"/>
    </source>
</evidence>
<reference evidence="1 2" key="1">
    <citation type="submission" date="2024-03" db="EMBL/GenBank/DDBJ databases">
        <title>A high-quality draft genome sequence of Diaporthe vaccinii, a causative agent of upright dieback and viscid rot disease in cranberry plants.</title>
        <authorList>
            <person name="Sarrasin M."/>
            <person name="Lang B.F."/>
            <person name="Burger G."/>
        </authorList>
    </citation>
    <scope>NUCLEOTIDE SEQUENCE [LARGE SCALE GENOMIC DNA]</scope>
    <source>
        <strain evidence="1 2">IS7</strain>
    </source>
</reference>
<evidence type="ECO:0008006" key="3">
    <source>
        <dbReference type="Google" id="ProtNLM"/>
    </source>
</evidence>
<gene>
    <name evidence="1" type="ORF">FJTKL_10377</name>
</gene>
<name>A0ABR4EKF1_9PEZI</name>
<accession>A0ABR4EKF1</accession>
<evidence type="ECO:0000313" key="2">
    <source>
        <dbReference type="Proteomes" id="UP001600888"/>
    </source>
</evidence>
<organism evidence="1 2">
    <name type="scientific">Diaporthe vaccinii</name>
    <dbReference type="NCBI Taxonomy" id="105482"/>
    <lineage>
        <taxon>Eukaryota</taxon>
        <taxon>Fungi</taxon>
        <taxon>Dikarya</taxon>
        <taxon>Ascomycota</taxon>
        <taxon>Pezizomycotina</taxon>
        <taxon>Sordariomycetes</taxon>
        <taxon>Sordariomycetidae</taxon>
        <taxon>Diaporthales</taxon>
        <taxon>Diaporthaceae</taxon>
        <taxon>Diaporthe</taxon>
        <taxon>Diaporthe eres species complex</taxon>
    </lineage>
</organism>
<keyword evidence="2" id="KW-1185">Reference proteome</keyword>
<comment type="caution">
    <text evidence="1">The sequence shown here is derived from an EMBL/GenBank/DDBJ whole genome shotgun (WGS) entry which is preliminary data.</text>
</comment>
<dbReference type="EMBL" id="JBAWTH010000047">
    <property type="protein sequence ID" value="KAL2282761.1"/>
    <property type="molecule type" value="Genomic_DNA"/>
</dbReference>
<proteinExistence type="predicted"/>